<evidence type="ECO:0000313" key="2">
    <source>
        <dbReference type="EMBL" id="KAF2013609.1"/>
    </source>
</evidence>
<dbReference type="Proteomes" id="UP000799778">
    <property type="component" value="Unassembled WGS sequence"/>
</dbReference>
<evidence type="ECO:0000256" key="1">
    <source>
        <dbReference type="SAM" id="Phobius"/>
    </source>
</evidence>
<proteinExistence type="predicted"/>
<feature type="transmembrane region" description="Helical" evidence="1">
    <location>
        <begin position="482"/>
        <end position="499"/>
    </location>
</feature>
<dbReference type="EMBL" id="ML978071">
    <property type="protein sequence ID" value="KAF2013609.1"/>
    <property type="molecule type" value="Genomic_DNA"/>
</dbReference>
<keyword evidence="1" id="KW-1133">Transmembrane helix</keyword>
<dbReference type="OrthoDB" id="3745855at2759"/>
<organism evidence="2 3">
    <name type="scientific">Aaosphaeria arxii CBS 175.79</name>
    <dbReference type="NCBI Taxonomy" id="1450172"/>
    <lineage>
        <taxon>Eukaryota</taxon>
        <taxon>Fungi</taxon>
        <taxon>Dikarya</taxon>
        <taxon>Ascomycota</taxon>
        <taxon>Pezizomycotina</taxon>
        <taxon>Dothideomycetes</taxon>
        <taxon>Pleosporomycetidae</taxon>
        <taxon>Pleosporales</taxon>
        <taxon>Pleosporales incertae sedis</taxon>
        <taxon>Aaosphaeria</taxon>
    </lineage>
</organism>
<gene>
    <name evidence="2" type="ORF">BU24DRAFT_464373</name>
</gene>
<sequence length="502" mass="57863">MAVAVSYPYETSTTALRPTSTFRTIPPPRQNILILYASQPLALTIARVLARAGHTIVGADVEEVWLTSPARWSRAYTRFEPLDINNFDTSVLRLWRKLHHEFDLILPFGRVPTCLQQAARNSDAVLVHRDLFPDEDTFITFLYHRVAQDDDNITLPMQFILQKPSDVWKVLCLNDTAIQWRINKPKAHRRDETFQHSDNPTSDTEKIPAIMTGWSTICMDAIGQETIAEIEDHIFRLGISHHEPWIMAEVPRGQRYTANCLVNGSSLRTMIVTRDEDHGLGKKDDCCVVTHHDMHYSFIKRFVERFVQQYARSNGRFLPPYVSSSGFDTAHLNGDDEPYPPAEEGAKKPFATHLRMEFRIEQVHEYPNTSYIIHPSSCTSEHHESLALLVPSTASSRDHFAQAYTELRNIPGIETFEYEHSPRLRGIYSLPTVMGVAWEMLGNLQFWRVGFWVNVAYFNMMFWALVVCFKEESWDFWDPGPAVVRWVVCGCFGGILRAWDWR</sequence>
<protein>
    <recommendedName>
        <fullName evidence="4">ATP-grasp domain-containing protein</fullName>
    </recommendedName>
</protein>
<reference evidence="2" key="1">
    <citation type="journal article" date="2020" name="Stud. Mycol.">
        <title>101 Dothideomycetes genomes: a test case for predicting lifestyles and emergence of pathogens.</title>
        <authorList>
            <person name="Haridas S."/>
            <person name="Albert R."/>
            <person name="Binder M."/>
            <person name="Bloem J."/>
            <person name="Labutti K."/>
            <person name="Salamov A."/>
            <person name="Andreopoulos B."/>
            <person name="Baker S."/>
            <person name="Barry K."/>
            <person name="Bills G."/>
            <person name="Bluhm B."/>
            <person name="Cannon C."/>
            <person name="Castanera R."/>
            <person name="Culley D."/>
            <person name="Daum C."/>
            <person name="Ezra D."/>
            <person name="Gonzalez J."/>
            <person name="Henrissat B."/>
            <person name="Kuo A."/>
            <person name="Liang C."/>
            <person name="Lipzen A."/>
            <person name="Lutzoni F."/>
            <person name="Magnuson J."/>
            <person name="Mondo S."/>
            <person name="Nolan M."/>
            <person name="Ohm R."/>
            <person name="Pangilinan J."/>
            <person name="Park H.-J."/>
            <person name="Ramirez L."/>
            <person name="Alfaro M."/>
            <person name="Sun H."/>
            <person name="Tritt A."/>
            <person name="Yoshinaga Y."/>
            <person name="Zwiers L.-H."/>
            <person name="Turgeon B."/>
            <person name="Goodwin S."/>
            <person name="Spatafora J."/>
            <person name="Crous P."/>
            <person name="Grigoriev I."/>
        </authorList>
    </citation>
    <scope>NUCLEOTIDE SEQUENCE</scope>
    <source>
        <strain evidence="2">CBS 175.79</strain>
    </source>
</reference>
<keyword evidence="1" id="KW-0472">Membrane</keyword>
<dbReference type="RefSeq" id="XP_033381948.1">
    <property type="nucleotide sequence ID" value="XM_033532198.1"/>
</dbReference>
<name>A0A6A5XL87_9PLEO</name>
<accession>A0A6A5XL87</accession>
<dbReference type="AlphaFoldDB" id="A0A6A5XL87"/>
<evidence type="ECO:0008006" key="4">
    <source>
        <dbReference type="Google" id="ProtNLM"/>
    </source>
</evidence>
<feature type="transmembrane region" description="Helical" evidence="1">
    <location>
        <begin position="449"/>
        <end position="470"/>
    </location>
</feature>
<dbReference type="GeneID" id="54289595"/>
<keyword evidence="3" id="KW-1185">Reference proteome</keyword>
<keyword evidence="1" id="KW-0812">Transmembrane</keyword>
<evidence type="ECO:0000313" key="3">
    <source>
        <dbReference type="Proteomes" id="UP000799778"/>
    </source>
</evidence>